<evidence type="ECO:0000256" key="8">
    <source>
        <dbReference type="ARBA" id="ARBA00022741"/>
    </source>
</evidence>
<evidence type="ECO:0000256" key="11">
    <source>
        <dbReference type="RuleBase" id="RU003953"/>
    </source>
</evidence>
<dbReference type="Pfam" id="PF01743">
    <property type="entry name" value="PolyA_pol"/>
    <property type="match status" value="1"/>
</dbReference>
<dbReference type="AlphaFoldDB" id="A0A1M6QAG9"/>
<evidence type="ECO:0000256" key="5">
    <source>
        <dbReference type="ARBA" id="ARBA00022694"/>
    </source>
</evidence>
<dbReference type="Pfam" id="PF12627">
    <property type="entry name" value="PolyA_pol_RNAbd"/>
    <property type="match status" value="1"/>
</dbReference>
<evidence type="ECO:0000313" key="14">
    <source>
        <dbReference type="Proteomes" id="UP000184465"/>
    </source>
</evidence>
<evidence type="ECO:0000256" key="2">
    <source>
        <dbReference type="ARBA" id="ARBA00007265"/>
    </source>
</evidence>
<dbReference type="CDD" id="cd00077">
    <property type="entry name" value="HDc"/>
    <property type="match status" value="1"/>
</dbReference>
<dbReference type="GO" id="GO:0008033">
    <property type="term" value="P:tRNA processing"/>
    <property type="evidence" value="ECO:0007669"/>
    <property type="project" value="UniProtKB-KW"/>
</dbReference>
<keyword evidence="5" id="KW-0819">tRNA processing</keyword>
<gene>
    <name evidence="13" type="ORF">SAMN02745912_02493</name>
</gene>
<dbReference type="PANTHER" id="PTHR47545:SF2">
    <property type="entry name" value="CC-ADDING TRNA NUCLEOTIDYLTRANSFERASE"/>
    <property type="match status" value="1"/>
</dbReference>
<accession>A0A1M6QAG9</accession>
<evidence type="ECO:0000256" key="3">
    <source>
        <dbReference type="ARBA" id="ARBA00022555"/>
    </source>
</evidence>
<evidence type="ECO:0000256" key="7">
    <source>
        <dbReference type="ARBA" id="ARBA00022723"/>
    </source>
</evidence>
<keyword evidence="6" id="KW-0548">Nucleotidyltransferase</keyword>
<comment type="cofactor">
    <cofactor evidence="1">
        <name>Mg(2+)</name>
        <dbReference type="ChEBI" id="CHEBI:18420"/>
    </cofactor>
</comment>
<evidence type="ECO:0000256" key="4">
    <source>
        <dbReference type="ARBA" id="ARBA00022679"/>
    </source>
</evidence>
<organism evidence="13 14">
    <name type="scientific">Paramaledivibacter caminithermalis (strain DSM 15212 / CIP 107654 / DViRD3)</name>
    <name type="common">Clostridium caminithermale</name>
    <dbReference type="NCBI Taxonomy" id="1121301"/>
    <lineage>
        <taxon>Bacteria</taxon>
        <taxon>Bacillati</taxon>
        <taxon>Bacillota</taxon>
        <taxon>Clostridia</taxon>
        <taxon>Peptostreptococcales</taxon>
        <taxon>Caminicellaceae</taxon>
        <taxon>Paramaledivibacter</taxon>
    </lineage>
</organism>
<keyword evidence="8" id="KW-0547">Nucleotide-binding</keyword>
<dbReference type="SUPFAM" id="SSF81891">
    <property type="entry name" value="Poly A polymerase C-terminal region-like"/>
    <property type="match status" value="1"/>
</dbReference>
<comment type="similarity">
    <text evidence="2 11">Belongs to the tRNA nucleotidyltransferase/poly(A) polymerase family.</text>
</comment>
<dbReference type="RefSeq" id="WP_106406510.1">
    <property type="nucleotide sequence ID" value="NZ_FRAG01000032.1"/>
</dbReference>
<name>A0A1M6QAG9_PARC5</name>
<dbReference type="GO" id="GO:0000166">
    <property type="term" value="F:nucleotide binding"/>
    <property type="evidence" value="ECO:0007669"/>
    <property type="project" value="UniProtKB-KW"/>
</dbReference>
<evidence type="ECO:0000256" key="6">
    <source>
        <dbReference type="ARBA" id="ARBA00022695"/>
    </source>
</evidence>
<sequence>MIFTNEYIKQISKLTKKDIYIAGGAVRDYFINKEIINFDVVTLEDTIHMAKSFADIKKGTLITLDKERGISRVVLNKDHDKKVIIDFCKMKGKDIYYDLSQRDFTINALAVKVEDGKIDFQRVIDPYGGLGDIKKGTINGVSENVFRKDPIRLLRAIRFMAELNFDISDDTLEHIKKNSYRIKEISGERISSELFNILAMKRSYYYFNFMDKQVNILDKIFPEIEPMKEVGKCKYHVVDSWTHSLHTMRTVEKIIYADGYFENHLRKAYEEHTGQIMANGHTRIQLIKLAALFHDIGKPKARWVDNTGRVRFRGHEIVGEEIMVDICDRLRLSEIEKTFLCKIVKEHMWPLTLYKTNDVSGRALYDLFKNFGEITLDIILIGLADIISTRQLLKPHEEMGMYKVHAEYLANNYLTRFKRLEDISDIINGNDILEKFQIEDKTTIVNIIDSVKKAIFFGKIPLERERILKYIEECLV</sequence>
<dbReference type="InterPro" id="IPR032828">
    <property type="entry name" value="PolyA_RNA-bd"/>
</dbReference>
<keyword evidence="3" id="KW-0820">tRNA-binding</keyword>
<dbReference type="InterPro" id="IPR006674">
    <property type="entry name" value="HD_domain"/>
</dbReference>
<dbReference type="GO" id="GO:0000049">
    <property type="term" value="F:tRNA binding"/>
    <property type="evidence" value="ECO:0007669"/>
    <property type="project" value="UniProtKB-KW"/>
</dbReference>
<reference evidence="13 14" key="1">
    <citation type="submission" date="2016-11" db="EMBL/GenBank/DDBJ databases">
        <authorList>
            <person name="Jaros S."/>
            <person name="Januszkiewicz K."/>
            <person name="Wedrychowicz H."/>
        </authorList>
    </citation>
    <scope>NUCLEOTIDE SEQUENCE [LARGE SCALE GENOMIC DNA]</scope>
    <source>
        <strain evidence="13 14">DSM 15212</strain>
    </source>
</reference>
<keyword evidence="14" id="KW-1185">Reference proteome</keyword>
<dbReference type="InterPro" id="IPR002646">
    <property type="entry name" value="PolA_pol_head_dom"/>
</dbReference>
<dbReference type="GO" id="GO:0016779">
    <property type="term" value="F:nucleotidyltransferase activity"/>
    <property type="evidence" value="ECO:0007669"/>
    <property type="project" value="UniProtKB-KW"/>
</dbReference>
<evidence type="ECO:0000256" key="9">
    <source>
        <dbReference type="ARBA" id="ARBA00022842"/>
    </source>
</evidence>
<dbReference type="Proteomes" id="UP000184465">
    <property type="component" value="Unassembled WGS sequence"/>
</dbReference>
<dbReference type="STRING" id="1121301.SAMN02745912_02493"/>
<dbReference type="SUPFAM" id="SSF81301">
    <property type="entry name" value="Nucleotidyltransferase"/>
    <property type="match status" value="1"/>
</dbReference>
<keyword evidence="10 11" id="KW-0694">RNA-binding</keyword>
<dbReference type="Pfam" id="PF01966">
    <property type="entry name" value="HD"/>
    <property type="match status" value="1"/>
</dbReference>
<keyword evidence="7" id="KW-0479">Metal-binding</keyword>
<evidence type="ECO:0000259" key="12">
    <source>
        <dbReference type="SMART" id="SM00471"/>
    </source>
</evidence>
<protein>
    <submittedName>
        <fullName evidence="13">Poly(A) polymerase</fullName>
    </submittedName>
</protein>
<dbReference type="OrthoDB" id="9805698at2"/>
<keyword evidence="9" id="KW-0460">Magnesium</keyword>
<evidence type="ECO:0000256" key="10">
    <source>
        <dbReference type="ARBA" id="ARBA00022884"/>
    </source>
</evidence>
<dbReference type="GO" id="GO:0046872">
    <property type="term" value="F:metal ion binding"/>
    <property type="evidence" value="ECO:0007669"/>
    <property type="project" value="UniProtKB-KW"/>
</dbReference>
<dbReference type="Gene3D" id="1.10.3090.10">
    <property type="entry name" value="cca-adding enzyme, domain 2"/>
    <property type="match status" value="1"/>
</dbReference>
<dbReference type="SMART" id="SM00471">
    <property type="entry name" value="HDc"/>
    <property type="match status" value="1"/>
</dbReference>
<dbReference type="Gene3D" id="3.30.460.10">
    <property type="entry name" value="Beta Polymerase, domain 2"/>
    <property type="match status" value="1"/>
</dbReference>
<evidence type="ECO:0000313" key="13">
    <source>
        <dbReference type="EMBL" id="SHK17156.1"/>
    </source>
</evidence>
<keyword evidence="4 11" id="KW-0808">Transferase</keyword>
<dbReference type="PANTHER" id="PTHR47545">
    <property type="entry name" value="MULTIFUNCTIONAL CCA PROTEIN"/>
    <property type="match status" value="1"/>
</dbReference>
<dbReference type="InterPro" id="IPR043519">
    <property type="entry name" value="NT_sf"/>
</dbReference>
<dbReference type="InterPro" id="IPR050124">
    <property type="entry name" value="tRNA_CCA-adding_enzyme"/>
</dbReference>
<feature type="domain" description="HD/PDEase" evidence="12">
    <location>
        <begin position="236"/>
        <end position="399"/>
    </location>
</feature>
<proteinExistence type="inferred from homology"/>
<dbReference type="EMBL" id="FRAG01000032">
    <property type="protein sequence ID" value="SHK17156.1"/>
    <property type="molecule type" value="Genomic_DNA"/>
</dbReference>
<dbReference type="InterPro" id="IPR003607">
    <property type="entry name" value="HD/PDEase_dom"/>
</dbReference>
<evidence type="ECO:0000256" key="1">
    <source>
        <dbReference type="ARBA" id="ARBA00001946"/>
    </source>
</evidence>